<comment type="caution">
    <text evidence="1">The sequence shown here is derived from an EMBL/GenBank/DDBJ whole genome shotgun (WGS) entry which is preliminary data.</text>
</comment>
<keyword evidence="2" id="KW-1185">Reference proteome</keyword>
<gene>
    <name evidence="1" type="ORF">ABB55_27070</name>
</gene>
<organism evidence="1 2">
    <name type="scientific">Prosthecodimorpha hirschii</name>
    <dbReference type="NCBI Taxonomy" id="665126"/>
    <lineage>
        <taxon>Bacteria</taxon>
        <taxon>Pseudomonadati</taxon>
        <taxon>Pseudomonadota</taxon>
        <taxon>Alphaproteobacteria</taxon>
        <taxon>Hyphomicrobiales</taxon>
        <taxon>Ancalomicrobiaceae</taxon>
        <taxon>Prosthecodimorpha</taxon>
    </lineage>
</organism>
<sequence>MTTDRDAAEPDPDFGPLTLVATERVAPARDGRVVVRRRWSGRVPALDCGLLIALDDAAPEDIATNVRRDYRALCEAPKTVIEDVATRGHWRIGDPEEAVRCLSIAGITVVRDRIAVWLEQDPPSRQRIEVIIADGAIVAVDYDP</sequence>
<evidence type="ECO:0000313" key="1">
    <source>
        <dbReference type="EMBL" id="KPL55447.1"/>
    </source>
</evidence>
<evidence type="ECO:0000313" key="2">
    <source>
        <dbReference type="Proteomes" id="UP000048984"/>
    </source>
</evidence>
<proteinExistence type="predicted"/>
<name>A0A0P6WG81_9HYPH</name>
<dbReference type="EMBL" id="LJYW01000001">
    <property type="protein sequence ID" value="KPL55447.1"/>
    <property type="molecule type" value="Genomic_DNA"/>
</dbReference>
<protein>
    <submittedName>
        <fullName evidence="1">Uncharacterized protein</fullName>
    </submittedName>
</protein>
<reference evidence="1 2" key="1">
    <citation type="submission" date="2015-09" db="EMBL/GenBank/DDBJ databases">
        <authorList>
            <person name="Jackson K.R."/>
            <person name="Lunt B.L."/>
            <person name="Fisher J.N.B."/>
            <person name="Gardner A.V."/>
            <person name="Bailey M.E."/>
            <person name="Deus L.M."/>
            <person name="Earl A.S."/>
            <person name="Gibby P.D."/>
            <person name="Hartmann K.A."/>
            <person name="Liu J.E."/>
            <person name="Manci A.M."/>
            <person name="Nielsen D.A."/>
            <person name="Solomon M.B."/>
            <person name="Breakwell D.P."/>
            <person name="Burnett S.H."/>
            <person name="Grose J.H."/>
        </authorList>
    </citation>
    <scope>NUCLEOTIDE SEQUENCE [LARGE SCALE GENOMIC DNA]</scope>
    <source>
        <strain evidence="1 2">16</strain>
    </source>
</reference>
<reference evidence="1 2" key="2">
    <citation type="submission" date="2015-10" db="EMBL/GenBank/DDBJ databases">
        <title>Draft Genome Sequence of Prosthecomicrobium hirschii ATCC 27832.</title>
        <authorList>
            <person name="Daniel J."/>
            <person name="Givan S.A."/>
            <person name="Brun Y.V."/>
            <person name="Brown P.J."/>
        </authorList>
    </citation>
    <scope>NUCLEOTIDE SEQUENCE [LARGE SCALE GENOMIC DNA]</scope>
    <source>
        <strain evidence="1 2">16</strain>
    </source>
</reference>
<dbReference type="Proteomes" id="UP000048984">
    <property type="component" value="Unassembled WGS sequence"/>
</dbReference>
<dbReference type="AlphaFoldDB" id="A0A0P6WG81"/>
<accession>A0A0P6WG81</accession>